<dbReference type="OrthoDB" id="7903015at2"/>
<dbReference type="GO" id="GO:0016705">
    <property type="term" value="F:oxidoreductase activity, acting on paired donors, with incorporation or reduction of molecular oxygen"/>
    <property type="evidence" value="ECO:0007669"/>
    <property type="project" value="InterPro"/>
</dbReference>
<evidence type="ECO:0000313" key="5">
    <source>
        <dbReference type="Proteomes" id="UP000195814"/>
    </source>
</evidence>
<dbReference type="Proteomes" id="UP000195814">
    <property type="component" value="Chromosome"/>
</dbReference>
<keyword evidence="4" id="KW-1185">Reference proteome</keyword>
<name>A0A1Y0L414_TATCI</name>
<proteinExistence type="predicted"/>
<dbReference type="InterPro" id="IPR036661">
    <property type="entry name" value="Luciferase-like_sf"/>
</dbReference>
<dbReference type="Pfam" id="PF00296">
    <property type="entry name" value="Bac_luciferase"/>
    <property type="match status" value="1"/>
</dbReference>
<dbReference type="KEGG" id="tci:A7K98_02465"/>
<reference evidence="4 5" key="1">
    <citation type="submission" date="2016-05" db="EMBL/GenBank/DDBJ databases">
        <title>Complete genome sequence of two 2,5-diketo-D-glunonic acid producing strain Tatumella citrea.</title>
        <authorList>
            <person name="Duan C."/>
            <person name="Yang J."/>
            <person name="Yang S."/>
        </authorList>
    </citation>
    <scope>NUCLEOTIDE SEQUENCE [LARGE SCALE GENOMIC DNA]</scope>
    <source>
        <strain evidence="3 4">ATCC 39140</strain>
        <strain evidence="2 5">DSM 13699</strain>
    </source>
</reference>
<dbReference type="CDD" id="cd00347">
    <property type="entry name" value="Flavin_utilizing_monoxygenases"/>
    <property type="match status" value="1"/>
</dbReference>
<dbReference type="SUPFAM" id="SSF51679">
    <property type="entry name" value="Bacterial luciferase-like"/>
    <property type="match status" value="1"/>
</dbReference>
<evidence type="ECO:0000313" key="4">
    <source>
        <dbReference type="Proteomes" id="UP000195729"/>
    </source>
</evidence>
<dbReference type="InterPro" id="IPR050766">
    <property type="entry name" value="Bact_Lucif_Oxidored"/>
</dbReference>
<dbReference type="PANTHER" id="PTHR30137">
    <property type="entry name" value="LUCIFERASE-LIKE MONOOXYGENASE"/>
    <property type="match status" value="1"/>
</dbReference>
<feature type="domain" description="Luciferase-like" evidence="1">
    <location>
        <begin position="18"/>
        <end position="259"/>
    </location>
</feature>
<organism evidence="2 5">
    <name type="scientific">Tatumella citrea</name>
    <name type="common">Pantoea citrea</name>
    <dbReference type="NCBI Taxonomy" id="53336"/>
    <lineage>
        <taxon>Bacteria</taxon>
        <taxon>Pseudomonadati</taxon>
        <taxon>Pseudomonadota</taxon>
        <taxon>Gammaproteobacteria</taxon>
        <taxon>Enterobacterales</taxon>
        <taxon>Erwiniaceae</taxon>
        <taxon>Tatumella</taxon>
    </lineage>
</organism>
<dbReference type="RefSeq" id="WP_087487141.1">
    <property type="nucleotide sequence ID" value="NZ_CP015579.1"/>
</dbReference>
<gene>
    <name evidence="2" type="ORF">A7K98_02465</name>
    <name evidence="3" type="ORF">A7K99_02465</name>
</gene>
<dbReference type="PANTHER" id="PTHR30137:SF15">
    <property type="entry name" value="BLL6902 PROTEIN"/>
    <property type="match status" value="1"/>
</dbReference>
<dbReference type="EMBL" id="CP015581">
    <property type="protein sequence ID" value="ARU96792.1"/>
    <property type="molecule type" value="Genomic_DNA"/>
</dbReference>
<evidence type="ECO:0000313" key="3">
    <source>
        <dbReference type="EMBL" id="ARU96792.1"/>
    </source>
</evidence>
<dbReference type="EMBL" id="CP015579">
    <property type="protein sequence ID" value="ARU92754.1"/>
    <property type="molecule type" value="Genomic_DNA"/>
</dbReference>
<evidence type="ECO:0000259" key="1">
    <source>
        <dbReference type="Pfam" id="PF00296"/>
    </source>
</evidence>
<dbReference type="Gene3D" id="3.20.20.30">
    <property type="entry name" value="Luciferase-like domain"/>
    <property type="match status" value="1"/>
</dbReference>
<sequence>MSEKRIGFFTRLLDKAPAAERYRLATEQIRHAEALGFDSAWVAQHHFHEQEGGLPSPLLFLAHVGAVTRNIRLGTAIITLPMENAIRVAEDAAVLDLLTGGRLELGLGSGGTPTSFEPFGLSFEQRGEVFAGNLGTLQQAWQGQALADTANQLYPAAPGLTDKIWIATFSVAGAEKAAKAGHGLMLSRTQPRPAGQPELPLDALQNPIIDAYLAALPSGVAPRILASRTAFVATDRQYARKVALPGLTAQAAAYRQSGHRLRGETLDDFMGQFDAHIGDPPDVLSSLLQDSCLPRVTDISFQVHSVEPEHADVLRSLELLSRYIAPVLRKHAPKTLSERNV</sequence>
<dbReference type="AlphaFoldDB" id="A0A1Y0L414"/>
<evidence type="ECO:0000313" key="2">
    <source>
        <dbReference type="EMBL" id="ARU92754.1"/>
    </source>
</evidence>
<dbReference type="Proteomes" id="UP000195729">
    <property type="component" value="Chromosome"/>
</dbReference>
<accession>A0A1Y0L414</accession>
<protein>
    <submittedName>
        <fullName evidence="2">Luciferase</fullName>
    </submittedName>
</protein>
<dbReference type="InterPro" id="IPR024003">
    <property type="entry name" value="Luciferase-like_KPN01858"/>
</dbReference>
<dbReference type="NCBIfam" id="TIGR04027">
    <property type="entry name" value="LLM_KPN_01858"/>
    <property type="match status" value="1"/>
</dbReference>
<dbReference type="GO" id="GO:0005829">
    <property type="term" value="C:cytosol"/>
    <property type="evidence" value="ECO:0007669"/>
    <property type="project" value="TreeGrafter"/>
</dbReference>
<dbReference type="InterPro" id="IPR011251">
    <property type="entry name" value="Luciferase-like_dom"/>
</dbReference>